<evidence type="ECO:0000256" key="9">
    <source>
        <dbReference type="ARBA" id="ARBA00040743"/>
    </source>
</evidence>
<dbReference type="Gene3D" id="3.10.50.40">
    <property type="match status" value="1"/>
</dbReference>
<dbReference type="PANTHER" id="PTHR47529">
    <property type="entry name" value="PEPTIDYL-PROLYL CIS-TRANS ISOMERASE D"/>
    <property type="match status" value="1"/>
</dbReference>
<dbReference type="InterPro" id="IPR027304">
    <property type="entry name" value="Trigger_fact/SurA_dom_sf"/>
</dbReference>
<dbReference type="RefSeq" id="WP_341764788.1">
    <property type="nucleotide sequence ID" value="NZ_OZ034688.1"/>
</dbReference>
<reference evidence="14" key="1">
    <citation type="submission" date="2024-04" db="EMBL/GenBank/DDBJ databases">
        <authorList>
            <person name="Manzano-Marin A."/>
            <person name="Manzano-Marin A."/>
            <person name="Alejandro Manzano Marin A."/>
        </authorList>
    </citation>
    <scope>NUCLEOTIDE SEQUENCE [LARGE SCALE GENOMIC DNA]</scope>
    <source>
        <strain evidence="14">TABTEA</strain>
    </source>
</reference>
<evidence type="ECO:0000256" key="2">
    <source>
        <dbReference type="ARBA" id="ARBA00022475"/>
    </source>
</evidence>
<gene>
    <name evidence="14" type="primary">ppiD</name>
    <name evidence="14" type="ORF">PRHACTZTBTEA_400</name>
</gene>
<dbReference type="Proteomes" id="UP001497533">
    <property type="component" value="Chromosome"/>
</dbReference>
<dbReference type="SUPFAM" id="SSF109998">
    <property type="entry name" value="Triger factor/SurA peptide-binding domain-like"/>
    <property type="match status" value="1"/>
</dbReference>
<feature type="transmembrane region" description="Helical" evidence="12">
    <location>
        <begin position="12"/>
        <end position="32"/>
    </location>
</feature>
<protein>
    <recommendedName>
        <fullName evidence="9">Periplasmic chaperone PpiD</fullName>
    </recommendedName>
    <alternativeName>
        <fullName evidence="10">Periplasmic folding chaperone</fullName>
    </alternativeName>
</protein>
<proteinExistence type="inferred from homology"/>
<comment type="similarity">
    <text evidence="8">Belongs to the PpiD chaperone family.</text>
</comment>
<dbReference type="NCBIfam" id="NF008054">
    <property type="entry name" value="PRK10788.1"/>
    <property type="match status" value="1"/>
</dbReference>
<dbReference type="PROSITE" id="PS50198">
    <property type="entry name" value="PPIC_PPIASE_2"/>
    <property type="match status" value="1"/>
</dbReference>
<keyword evidence="5 12" id="KW-1133">Transmembrane helix</keyword>
<name>A0ABP1CE12_9GAMM</name>
<dbReference type="Pfam" id="PF13624">
    <property type="entry name" value="SurA_N_3"/>
    <property type="match status" value="1"/>
</dbReference>
<evidence type="ECO:0000256" key="4">
    <source>
        <dbReference type="ARBA" id="ARBA00022692"/>
    </source>
</evidence>
<evidence type="ECO:0000313" key="14">
    <source>
        <dbReference type="EMBL" id="CAL1329319.1"/>
    </source>
</evidence>
<feature type="domain" description="PpiC" evidence="13">
    <location>
        <begin position="267"/>
        <end position="356"/>
    </location>
</feature>
<dbReference type="PANTHER" id="PTHR47529:SF1">
    <property type="entry name" value="PERIPLASMIC CHAPERONE PPID"/>
    <property type="match status" value="1"/>
</dbReference>
<dbReference type="EMBL" id="OZ034688">
    <property type="protein sequence ID" value="CAL1329319.1"/>
    <property type="molecule type" value="Genomic_DNA"/>
</dbReference>
<keyword evidence="15" id="KW-1185">Reference proteome</keyword>
<sequence>MIKNIYKKRSNFFIKILVIIMILSLIITGIMVKNFNEHSNKIVEVNGQKITNEQLQQSFQQERKLLQEYLGDRFSEVINNEENMNLLRNQVLDNLINNELIDQYAKKLNFTVSDKQIEKIIFAMPIFFKNNHFNSNKYREILNKYNINADDFAEQIRMNLIRTYFVKSFIGSDFVLPSEIKKYAKLFMQKREINTSILPFSNIKKKQIVLEEEIKTYYDKNKNFFVSPEQVKVNYIDINPKEIQKLTISDKDIKSYYKKNLNKYTFPEQKKYGLIQVSSKNEAIDIVNKLKNGENFALLALKKSTDKFTAKNNGIIGWMEADSTPNEIISANLTKKGQFSVPIKSQENYVIFSLVDIKPKKIKPLFTVKHLIKNILLEEKRIKIFNKLKYNISKSLYDDNKLLYLIKTNKLKFKTTNWFGRNTPPAELNITKVIKKIFDDKEINKQKSKNTRFDLIDIKNDNKIFIIHIIKRKHEYIKLLNEVKNEIYELIRIKKTNEELKKEGKKLLDAFKIGKGDVYLKKLNMFFTNKQIVSRLISQNAIINATMEMSPPVKNNPSYTVVRDEFENLVLIKLNKIILNEPTKYELKQLLTEYQKAMNFTINDIFMSNLRQNAKIKFFVNK</sequence>
<keyword evidence="6 12" id="KW-0472">Membrane</keyword>
<keyword evidence="7" id="KW-0143">Chaperone</keyword>
<evidence type="ECO:0000256" key="3">
    <source>
        <dbReference type="ARBA" id="ARBA00022519"/>
    </source>
</evidence>
<evidence type="ECO:0000256" key="6">
    <source>
        <dbReference type="ARBA" id="ARBA00023136"/>
    </source>
</evidence>
<evidence type="ECO:0000256" key="1">
    <source>
        <dbReference type="ARBA" id="ARBA00004382"/>
    </source>
</evidence>
<keyword evidence="3" id="KW-0997">Cell inner membrane</keyword>
<dbReference type="InterPro" id="IPR052029">
    <property type="entry name" value="PpiD_chaperone"/>
</dbReference>
<evidence type="ECO:0000256" key="5">
    <source>
        <dbReference type="ARBA" id="ARBA00022989"/>
    </source>
</evidence>
<evidence type="ECO:0000256" key="12">
    <source>
        <dbReference type="SAM" id="Phobius"/>
    </source>
</evidence>
<dbReference type="Pfam" id="PF13145">
    <property type="entry name" value="Rotamase_2"/>
    <property type="match status" value="1"/>
</dbReference>
<dbReference type="GO" id="GO:0003755">
    <property type="term" value="F:peptidyl-prolyl cis-trans isomerase activity"/>
    <property type="evidence" value="ECO:0007669"/>
    <property type="project" value="UniProtKB-EC"/>
</dbReference>
<evidence type="ECO:0000256" key="10">
    <source>
        <dbReference type="ARBA" id="ARBA00042775"/>
    </source>
</evidence>
<dbReference type="InterPro" id="IPR000297">
    <property type="entry name" value="PPIase_PpiC"/>
</dbReference>
<keyword evidence="2" id="KW-1003">Cell membrane</keyword>
<evidence type="ECO:0000256" key="8">
    <source>
        <dbReference type="ARBA" id="ARBA00038408"/>
    </source>
</evidence>
<comment type="subcellular location">
    <subcellularLocation>
        <location evidence="1">Cell inner membrane</location>
        <topology evidence="1">Single-pass type II membrane protein</topology>
        <orientation evidence="1">Periplasmic side</orientation>
    </subcellularLocation>
</comment>
<evidence type="ECO:0000259" key="13">
    <source>
        <dbReference type="PROSITE" id="PS50198"/>
    </source>
</evidence>
<keyword evidence="11" id="KW-0697">Rotamase</keyword>
<dbReference type="Gene3D" id="1.10.4030.10">
    <property type="entry name" value="Porin chaperone SurA, peptide-binding domain"/>
    <property type="match status" value="1"/>
</dbReference>
<keyword evidence="4 12" id="KW-0812">Transmembrane</keyword>
<evidence type="ECO:0000256" key="11">
    <source>
        <dbReference type="PROSITE-ProRule" id="PRU00278"/>
    </source>
</evidence>
<keyword evidence="11 14" id="KW-0413">Isomerase</keyword>
<evidence type="ECO:0000256" key="7">
    <source>
        <dbReference type="ARBA" id="ARBA00023186"/>
    </source>
</evidence>
<organism evidence="14 15">
    <name type="scientific">Candidatus Providencia siddallii</name>
    <dbReference type="NCBI Taxonomy" id="1715285"/>
    <lineage>
        <taxon>Bacteria</taxon>
        <taxon>Pseudomonadati</taxon>
        <taxon>Pseudomonadota</taxon>
        <taxon>Gammaproteobacteria</taxon>
        <taxon>Enterobacterales</taxon>
        <taxon>Morganellaceae</taxon>
        <taxon>Providencia</taxon>
    </lineage>
</organism>
<evidence type="ECO:0000313" key="15">
    <source>
        <dbReference type="Proteomes" id="UP001497533"/>
    </source>
</evidence>
<dbReference type="InterPro" id="IPR046357">
    <property type="entry name" value="PPIase_dom_sf"/>
</dbReference>
<accession>A0ABP1CE12</accession>
<dbReference type="SUPFAM" id="SSF54534">
    <property type="entry name" value="FKBP-like"/>
    <property type="match status" value="1"/>
</dbReference>